<evidence type="ECO:0000256" key="5">
    <source>
        <dbReference type="ARBA" id="ARBA00022531"/>
    </source>
</evidence>
<organism evidence="17 18">
    <name type="scientific">Rhodovulum kholense</name>
    <dbReference type="NCBI Taxonomy" id="453584"/>
    <lineage>
        <taxon>Bacteria</taxon>
        <taxon>Pseudomonadati</taxon>
        <taxon>Pseudomonadota</taxon>
        <taxon>Alphaproteobacteria</taxon>
        <taxon>Rhodobacterales</taxon>
        <taxon>Paracoccaceae</taxon>
        <taxon>Rhodovulum</taxon>
    </lineage>
</organism>
<evidence type="ECO:0000256" key="12">
    <source>
        <dbReference type="ARBA" id="ARBA00023818"/>
    </source>
</evidence>
<comment type="catalytic activity">
    <reaction evidence="14">
        <text>isopentenyl diphosphate + (2E,6E)-farnesyl diphosphate = (2E,6E,10E)-geranylgeranyl diphosphate + diphosphate</text>
        <dbReference type="Rhea" id="RHEA:17653"/>
        <dbReference type="ChEBI" id="CHEBI:33019"/>
        <dbReference type="ChEBI" id="CHEBI:58756"/>
        <dbReference type="ChEBI" id="CHEBI:128769"/>
        <dbReference type="ChEBI" id="CHEBI:175763"/>
        <dbReference type="EC" id="2.5.1.29"/>
    </reaction>
</comment>
<evidence type="ECO:0000256" key="13">
    <source>
        <dbReference type="ARBA" id="ARBA00032052"/>
    </source>
</evidence>
<gene>
    <name evidence="17" type="ORF">C8N38_11510</name>
</gene>
<evidence type="ECO:0000256" key="4">
    <source>
        <dbReference type="ARBA" id="ARBA00012382"/>
    </source>
</evidence>
<dbReference type="AlphaFoldDB" id="A0A8E2VIX2"/>
<dbReference type="FunFam" id="1.10.600.10:FF:000001">
    <property type="entry name" value="Geranylgeranyl diphosphate synthase"/>
    <property type="match status" value="1"/>
</dbReference>
<reference evidence="17 18" key="1">
    <citation type="submission" date="2018-04" db="EMBL/GenBank/DDBJ databases">
        <title>Genomic Encyclopedia of Archaeal and Bacterial Type Strains, Phase II (KMG-II): from individual species to whole genera.</title>
        <authorList>
            <person name="Goeker M."/>
        </authorList>
    </citation>
    <scope>NUCLEOTIDE SEQUENCE [LARGE SCALE GENOMIC DNA]</scope>
    <source>
        <strain evidence="17 18">DSM 19783</strain>
    </source>
</reference>
<dbReference type="EC" id="2.5.1.29" evidence="4"/>
<sequence length="289" mass="30361">MDISARIEAAMRQAIAEGQAGAAPGKLASAFEYALTPGGARIRPTICLNVARACGDDRPALADAAAISIELIHCASLVHDDMPCFDDADIRRGKPALHKAYGQPLALLTGDSLIVAGFEVIARAAHHDCARAVELIRILGQRTGMPYGICAGQGWESEDQIDLSAYHRAKTGALFIAATSMGAVAAGQPAEPWEELGDRIGEAFQVADDLKDALLDADEMGKPAGQDEAHGRPSAVTELGVEGAVQRFRDILSGAIASIPSCPGEADLAQMVRHMAERLIPEPARLPAE</sequence>
<evidence type="ECO:0000256" key="7">
    <source>
        <dbReference type="ARBA" id="ARBA00022723"/>
    </source>
</evidence>
<dbReference type="CDD" id="cd00685">
    <property type="entry name" value="Trans_IPPS_HT"/>
    <property type="match status" value="1"/>
</dbReference>
<evidence type="ECO:0000256" key="16">
    <source>
        <dbReference type="RuleBase" id="RU004466"/>
    </source>
</evidence>
<evidence type="ECO:0000256" key="2">
    <source>
        <dbReference type="ARBA" id="ARBA00005221"/>
    </source>
</evidence>
<keyword evidence="18" id="KW-1185">Reference proteome</keyword>
<dbReference type="PANTHER" id="PTHR43281">
    <property type="entry name" value="FARNESYL DIPHOSPHATE SYNTHASE"/>
    <property type="match status" value="1"/>
</dbReference>
<dbReference type="OrthoDB" id="9805316at2"/>
<name>A0A8E2VIX2_9RHOB</name>
<keyword evidence="5" id="KW-0602">Photosynthesis</keyword>
<dbReference type="Pfam" id="PF00348">
    <property type="entry name" value="polyprenyl_synt"/>
    <property type="match status" value="1"/>
</dbReference>
<dbReference type="InterPro" id="IPR008949">
    <property type="entry name" value="Isoprenoid_synthase_dom_sf"/>
</dbReference>
<evidence type="ECO:0000256" key="9">
    <source>
        <dbReference type="ARBA" id="ARBA00022842"/>
    </source>
</evidence>
<protein>
    <recommendedName>
        <fullName evidence="12">Geranylgeranyl diphosphate synthase</fullName>
        <ecNumber evidence="4">2.5.1.29</ecNumber>
    </recommendedName>
    <alternativeName>
        <fullName evidence="13">Farnesyltranstransferase</fullName>
    </alternativeName>
</protein>
<evidence type="ECO:0000256" key="6">
    <source>
        <dbReference type="ARBA" id="ARBA00022679"/>
    </source>
</evidence>
<evidence type="ECO:0000256" key="10">
    <source>
        <dbReference type="ARBA" id="ARBA00023171"/>
    </source>
</evidence>
<dbReference type="RefSeq" id="WP_108028269.1">
    <property type="nucleotide sequence ID" value="NZ_QAYC01000015.1"/>
</dbReference>
<dbReference type="InterPro" id="IPR000092">
    <property type="entry name" value="Polyprenyl_synt"/>
</dbReference>
<dbReference type="GO" id="GO:0015995">
    <property type="term" value="P:chlorophyll biosynthetic process"/>
    <property type="evidence" value="ECO:0007669"/>
    <property type="project" value="UniProtKB-KW"/>
</dbReference>
<evidence type="ECO:0000256" key="15">
    <source>
        <dbReference type="ARBA" id="ARBA00054703"/>
    </source>
</evidence>
<keyword evidence="7" id="KW-0479">Metal-binding</keyword>
<dbReference type="PROSITE" id="PS00723">
    <property type="entry name" value="POLYPRENYL_SYNTHASE_1"/>
    <property type="match status" value="1"/>
</dbReference>
<evidence type="ECO:0000256" key="3">
    <source>
        <dbReference type="ARBA" id="ARBA00006706"/>
    </source>
</evidence>
<evidence type="ECO:0000256" key="14">
    <source>
        <dbReference type="ARBA" id="ARBA00048119"/>
    </source>
</evidence>
<accession>A0A8E2VIX2</accession>
<evidence type="ECO:0000256" key="8">
    <source>
        <dbReference type="ARBA" id="ARBA00022746"/>
    </source>
</evidence>
<proteinExistence type="inferred from homology"/>
<dbReference type="EMBL" id="QAYC01000015">
    <property type="protein sequence ID" value="PTW44817.1"/>
    <property type="molecule type" value="Genomic_DNA"/>
</dbReference>
<keyword evidence="6 16" id="KW-0808">Transferase</keyword>
<comment type="function">
    <text evidence="15">Catalyzes the condensation of farnesyl diphosphate (FPP) and isopentenyl diphosphate (IPP) to yield geranylgeranyl diphosphate (GGPP) needed for biosynthesis of carotenoids and diterpenes.</text>
</comment>
<evidence type="ECO:0000256" key="11">
    <source>
        <dbReference type="ARBA" id="ARBA00023229"/>
    </source>
</evidence>
<comment type="pathway">
    <text evidence="2">Isoprenoid biosynthesis; geranylgeranyl diphosphate biosynthesis; geranylgeranyl diphosphate from farnesyl diphosphate and isopentenyl diphosphate: step 1/1.</text>
</comment>
<dbReference type="SUPFAM" id="SSF48576">
    <property type="entry name" value="Terpenoid synthases"/>
    <property type="match status" value="1"/>
</dbReference>
<dbReference type="PANTHER" id="PTHR43281:SF1">
    <property type="entry name" value="FARNESYL DIPHOSPHATE SYNTHASE"/>
    <property type="match status" value="1"/>
</dbReference>
<evidence type="ECO:0000313" key="18">
    <source>
        <dbReference type="Proteomes" id="UP000244037"/>
    </source>
</evidence>
<dbReference type="Gene3D" id="1.10.600.10">
    <property type="entry name" value="Farnesyl Diphosphate Synthase"/>
    <property type="match status" value="1"/>
</dbReference>
<evidence type="ECO:0000313" key="17">
    <source>
        <dbReference type="EMBL" id="PTW44817.1"/>
    </source>
</evidence>
<dbReference type="SFLD" id="SFLDS00005">
    <property type="entry name" value="Isoprenoid_Synthase_Type_I"/>
    <property type="match status" value="1"/>
</dbReference>
<keyword evidence="8" id="KW-0125">Carotenoid biosynthesis</keyword>
<comment type="similarity">
    <text evidence="3 16">Belongs to the FPP/GGPP synthase family.</text>
</comment>
<keyword evidence="9" id="KW-0460">Magnesium</keyword>
<dbReference type="GO" id="GO:0046872">
    <property type="term" value="F:metal ion binding"/>
    <property type="evidence" value="ECO:0007669"/>
    <property type="project" value="UniProtKB-KW"/>
</dbReference>
<comment type="caution">
    <text evidence="17">The sequence shown here is derived from an EMBL/GenBank/DDBJ whole genome shotgun (WGS) entry which is preliminary data.</text>
</comment>
<evidence type="ECO:0000256" key="1">
    <source>
        <dbReference type="ARBA" id="ARBA00001946"/>
    </source>
</evidence>
<dbReference type="InterPro" id="IPR033749">
    <property type="entry name" value="Polyprenyl_synt_CS"/>
</dbReference>
<dbReference type="GO" id="GO:0015979">
    <property type="term" value="P:photosynthesis"/>
    <property type="evidence" value="ECO:0007669"/>
    <property type="project" value="UniProtKB-KW"/>
</dbReference>
<dbReference type="GO" id="GO:0004311">
    <property type="term" value="F:geranylgeranyl diphosphate synthase activity"/>
    <property type="evidence" value="ECO:0007669"/>
    <property type="project" value="UniProtKB-EC"/>
</dbReference>
<dbReference type="GO" id="GO:0016117">
    <property type="term" value="P:carotenoid biosynthetic process"/>
    <property type="evidence" value="ECO:0007669"/>
    <property type="project" value="UniProtKB-KW"/>
</dbReference>
<keyword evidence="10" id="KW-0149">Chlorophyll biosynthesis</keyword>
<dbReference type="Proteomes" id="UP000244037">
    <property type="component" value="Unassembled WGS sequence"/>
</dbReference>
<dbReference type="PROSITE" id="PS00444">
    <property type="entry name" value="POLYPRENYL_SYNTHASE_2"/>
    <property type="match status" value="1"/>
</dbReference>
<keyword evidence="11" id="KW-0414">Isoprene biosynthesis</keyword>
<comment type="cofactor">
    <cofactor evidence="1">
        <name>Mg(2+)</name>
        <dbReference type="ChEBI" id="CHEBI:18420"/>
    </cofactor>
</comment>